<gene>
    <name evidence="2" type="ORF">J2T22_002100</name>
</gene>
<evidence type="ECO:0000313" key="2">
    <source>
        <dbReference type="EMBL" id="MDQ0118914.1"/>
    </source>
</evidence>
<dbReference type="Pfam" id="PF13398">
    <property type="entry name" value="Peptidase_M50B"/>
    <property type="match status" value="1"/>
</dbReference>
<name>A0ABT9UKZ9_9MICC</name>
<feature type="transmembrane region" description="Helical" evidence="1">
    <location>
        <begin position="20"/>
        <end position="40"/>
    </location>
</feature>
<feature type="transmembrane region" description="Helical" evidence="1">
    <location>
        <begin position="144"/>
        <end position="162"/>
    </location>
</feature>
<feature type="transmembrane region" description="Helical" evidence="1">
    <location>
        <begin position="168"/>
        <end position="187"/>
    </location>
</feature>
<keyword evidence="3" id="KW-1185">Reference proteome</keyword>
<feature type="transmembrane region" description="Helical" evidence="1">
    <location>
        <begin position="120"/>
        <end position="139"/>
    </location>
</feature>
<keyword evidence="1" id="KW-1133">Transmembrane helix</keyword>
<keyword evidence="1" id="KW-0472">Membrane</keyword>
<accession>A0ABT9UKZ9</accession>
<sequence length="246" mass="26024">MASPASLWETFATAFTQANVPTVTWVEMLLSVAAAVGLSIPRRSWRYFGLLATVTHELGHAFAALTSGQRLSGIRLRLDHSGTTTTYSRSRLAAAWSCFWGYPVPALAGAAFVWCGLNGWGPAAMAVSALVLAATLLFLRNLAGFVITGAAIGGAGSLTFLAPPPAVGHVAVIFGLALLVAAVRDLLKLTHVHLRRRDRLSSSDAYLLYRATSVPSGIWIGLFTLLVAGAWLVAWQPISVILLQGA</sequence>
<evidence type="ECO:0008006" key="4">
    <source>
        <dbReference type="Google" id="ProtNLM"/>
    </source>
</evidence>
<proteinExistence type="predicted"/>
<protein>
    <recommendedName>
        <fullName evidence="4">Peptidase M50B-like protein</fullName>
    </recommendedName>
</protein>
<reference evidence="2 3" key="1">
    <citation type="submission" date="2023-07" db="EMBL/GenBank/DDBJ databases">
        <title>Sorghum-associated microbial communities from plants grown in Nebraska, USA.</title>
        <authorList>
            <person name="Schachtman D."/>
        </authorList>
    </citation>
    <scope>NUCLEOTIDE SEQUENCE [LARGE SCALE GENOMIC DNA]</scope>
    <source>
        <strain evidence="2 3">DS994</strain>
    </source>
</reference>
<feature type="transmembrane region" description="Helical" evidence="1">
    <location>
        <begin position="207"/>
        <end position="234"/>
    </location>
</feature>
<dbReference type="EMBL" id="JAUSSY010000006">
    <property type="protein sequence ID" value="MDQ0118914.1"/>
    <property type="molecule type" value="Genomic_DNA"/>
</dbReference>
<evidence type="ECO:0000256" key="1">
    <source>
        <dbReference type="SAM" id="Phobius"/>
    </source>
</evidence>
<dbReference type="InterPro" id="IPR049500">
    <property type="entry name" value="Peptidase_M50B-like"/>
</dbReference>
<dbReference type="RefSeq" id="WP_224026081.1">
    <property type="nucleotide sequence ID" value="NZ_JAUSSY010000006.1"/>
</dbReference>
<dbReference type="Proteomes" id="UP001226389">
    <property type="component" value="Unassembled WGS sequence"/>
</dbReference>
<comment type="caution">
    <text evidence="2">The sequence shown here is derived from an EMBL/GenBank/DDBJ whole genome shotgun (WGS) entry which is preliminary data.</text>
</comment>
<feature type="transmembrane region" description="Helical" evidence="1">
    <location>
        <begin position="93"/>
        <end position="114"/>
    </location>
</feature>
<evidence type="ECO:0000313" key="3">
    <source>
        <dbReference type="Proteomes" id="UP001226389"/>
    </source>
</evidence>
<keyword evidence="1" id="KW-0812">Transmembrane</keyword>
<organism evidence="2 3">
    <name type="scientific">Pseudarthrobacter defluvii</name>
    <dbReference type="NCBI Taxonomy" id="410837"/>
    <lineage>
        <taxon>Bacteria</taxon>
        <taxon>Bacillati</taxon>
        <taxon>Actinomycetota</taxon>
        <taxon>Actinomycetes</taxon>
        <taxon>Micrococcales</taxon>
        <taxon>Micrococcaceae</taxon>
        <taxon>Pseudarthrobacter</taxon>
    </lineage>
</organism>